<feature type="domain" description="Core-binding (CB)" evidence="7">
    <location>
        <begin position="98"/>
        <end position="178"/>
    </location>
</feature>
<dbReference type="Pfam" id="PF00589">
    <property type="entry name" value="Phage_integrase"/>
    <property type="match status" value="1"/>
</dbReference>
<dbReference type="PROSITE" id="PS51898">
    <property type="entry name" value="TYR_RECOMBINASE"/>
    <property type="match status" value="1"/>
</dbReference>
<evidence type="ECO:0000256" key="4">
    <source>
        <dbReference type="ARBA" id="ARBA00023172"/>
    </source>
</evidence>
<reference evidence="8 9" key="1">
    <citation type="journal article" date="2015" name="Appl. Environ. Microbiol.">
        <title>The Enterobacterium Trabulsiella odontotermitis Presents Novel Adaptations Related to Its Association with Fungus-Growing Termites.</title>
        <authorList>
            <person name="Sapountzis P."/>
            <person name="Gruntjes T."/>
            <person name="Otani S."/>
            <person name="Estevez J."/>
            <person name="da Costa R.R."/>
            <person name="Plunkett G.3rd."/>
            <person name="Perna N.T."/>
            <person name="Poulsen M."/>
        </authorList>
    </citation>
    <scope>NUCLEOTIDE SEQUENCE [LARGE SCALE GENOMIC DNA]</scope>
    <source>
        <strain evidence="8 9">12</strain>
    </source>
</reference>
<dbReference type="Proteomes" id="UP000037393">
    <property type="component" value="Unassembled WGS sequence"/>
</dbReference>
<dbReference type="InterPro" id="IPR010998">
    <property type="entry name" value="Integrase_recombinase_N"/>
</dbReference>
<keyword evidence="4" id="KW-0233">DNA recombination</keyword>
<comment type="similarity">
    <text evidence="1">Belongs to the 'phage' integrase family.</text>
</comment>
<evidence type="ECO:0000259" key="7">
    <source>
        <dbReference type="PROSITE" id="PS51900"/>
    </source>
</evidence>
<dbReference type="PANTHER" id="PTHR30629">
    <property type="entry name" value="PROPHAGE INTEGRASE"/>
    <property type="match status" value="1"/>
</dbReference>
<dbReference type="GO" id="GO:0015074">
    <property type="term" value="P:DNA integration"/>
    <property type="evidence" value="ECO:0007669"/>
    <property type="project" value="UniProtKB-KW"/>
</dbReference>
<dbReference type="Pfam" id="PF13356">
    <property type="entry name" value="Arm-DNA-bind_3"/>
    <property type="match status" value="1"/>
</dbReference>
<evidence type="ECO:0000259" key="6">
    <source>
        <dbReference type="PROSITE" id="PS51898"/>
    </source>
</evidence>
<dbReference type="InterPro" id="IPR011010">
    <property type="entry name" value="DNA_brk_join_enz"/>
</dbReference>
<keyword evidence="9" id="KW-1185">Reference proteome</keyword>
<keyword evidence="3 5" id="KW-0238">DNA-binding</keyword>
<dbReference type="Gene3D" id="1.10.150.130">
    <property type="match status" value="1"/>
</dbReference>
<organism evidence="8 9">
    <name type="scientific">Trabulsiella odontotermitis</name>
    <dbReference type="NCBI Taxonomy" id="379893"/>
    <lineage>
        <taxon>Bacteria</taxon>
        <taxon>Pseudomonadati</taxon>
        <taxon>Pseudomonadota</taxon>
        <taxon>Gammaproteobacteria</taxon>
        <taxon>Enterobacterales</taxon>
        <taxon>Enterobacteriaceae</taxon>
        <taxon>Trabulsiella</taxon>
    </lineage>
</organism>
<dbReference type="Pfam" id="PF22022">
    <property type="entry name" value="Phage_int_M"/>
    <property type="match status" value="1"/>
</dbReference>
<protein>
    <submittedName>
        <fullName evidence="8">Integrase</fullName>
    </submittedName>
</protein>
<dbReference type="InterPro" id="IPR044068">
    <property type="entry name" value="CB"/>
</dbReference>
<dbReference type="PANTHER" id="PTHR30629:SF9">
    <property type="entry name" value="PROTEIN INTB-RELATED"/>
    <property type="match status" value="1"/>
</dbReference>
<dbReference type="SUPFAM" id="SSF56349">
    <property type="entry name" value="DNA breaking-rejoining enzymes"/>
    <property type="match status" value="1"/>
</dbReference>
<dbReference type="InterPro" id="IPR038488">
    <property type="entry name" value="Integrase_DNA-bd_sf"/>
</dbReference>
<evidence type="ECO:0000256" key="2">
    <source>
        <dbReference type="ARBA" id="ARBA00022908"/>
    </source>
</evidence>
<dbReference type="InterPro" id="IPR002104">
    <property type="entry name" value="Integrase_catalytic"/>
</dbReference>
<evidence type="ECO:0000256" key="3">
    <source>
        <dbReference type="ARBA" id="ARBA00023125"/>
    </source>
</evidence>
<dbReference type="InterPro" id="IPR013762">
    <property type="entry name" value="Integrase-like_cat_sf"/>
</dbReference>
<dbReference type="InterPro" id="IPR053876">
    <property type="entry name" value="Phage_int_M"/>
</dbReference>
<dbReference type="CDD" id="cd00801">
    <property type="entry name" value="INT_P4_C"/>
    <property type="match status" value="1"/>
</dbReference>
<evidence type="ECO:0000313" key="8">
    <source>
        <dbReference type="EMBL" id="KNC89230.1"/>
    </source>
</evidence>
<dbReference type="PATRIC" id="fig|379893.4.peg.1541"/>
<evidence type="ECO:0000256" key="1">
    <source>
        <dbReference type="ARBA" id="ARBA00008857"/>
    </source>
</evidence>
<gene>
    <name evidence="8" type="ORF">GM31_07545</name>
</gene>
<dbReference type="EMBL" id="JNGI01000163">
    <property type="protein sequence ID" value="KNC89230.1"/>
    <property type="molecule type" value="Genomic_DNA"/>
</dbReference>
<evidence type="ECO:0000313" key="9">
    <source>
        <dbReference type="Proteomes" id="UP000037393"/>
    </source>
</evidence>
<proteinExistence type="inferred from homology"/>
<sequence>MALTDIAVRNAKCPADKKFIKIYDAHKLYLFVFSTGSKRWRFLYHFNGKPQTYLIGPYPEISLAEARLRRDDAKRQLANGIDPNQEKRDEKQGHTNIRTFEAVAREWHKSNRKWSKDHAKRILTSLETHLFPTLGQSDITKLNTRDLLAPVKVVEARDNIDTAGRLQSRITNIMRFAVHNAYINYNPALDMKGAISSQKAEHHPALPFNGVTDLLEKMTSYRGQPLTILAIRLALLIFIRSSELRFARWPEIDFKRALWTLPDKREEIAGVRFSTRGAKMCTPHLIPLSKQAAGILEQIREISGEFELVFTGAHNPYKPMSENTINKALRKMGFDTRSDICGHGFRTMACSAMIESGLWSKDAVERQMSHRERNNVRAAYIYLAEHLDERKQMMQWWADYLDANREGYVTPYEFAHPEG</sequence>
<dbReference type="Gene3D" id="3.30.160.390">
    <property type="entry name" value="Integrase, DNA-binding domain"/>
    <property type="match status" value="1"/>
</dbReference>
<comment type="caution">
    <text evidence="8">The sequence shown here is derived from an EMBL/GenBank/DDBJ whole genome shotgun (WGS) entry which is preliminary data.</text>
</comment>
<dbReference type="InterPro" id="IPR025166">
    <property type="entry name" value="Integrase_DNA_bind_dom"/>
</dbReference>
<accession>A0A0L0GJD2</accession>
<dbReference type="GO" id="GO:0003677">
    <property type="term" value="F:DNA binding"/>
    <property type="evidence" value="ECO:0007669"/>
    <property type="project" value="UniProtKB-UniRule"/>
</dbReference>
<dbReference type="InterPro" id="IPR050808">
    <property type="entry name" value="Phage_Integrase"/>
</dbReference>
<evidence type="ECO:0000256" key="5">
    <source>
        <dbReference type="PROSITE-ProRule" id="PRU01248"/>
    </source>
</evidence>
<dbReference type="Gene3D" id="1.10.443.10">
    <property type="entry name" value="Intergrase catalytic core"/>
    <property type="match status" value="1"/>
</dbReference>
<dbReference type="OrthoDB" id="9795573at2"/>
<dbReference type="AlphaFoldDB" id="A0A0L0GJD2"/>
<dbReference type="PROSITE" id="PS51900">
    <property type="entry name" value="CB"/>
    <property type="match status" value="1"/>
</dbReference>
<name>A0A0L0GJD2_9ENTR</name>
<feature type="domain" description="Tyr recombinase" evidence="6">
    <location>
        <begin position="201"/>
        <end position="399"/>
    </location>
</feature>
<keyword evidence="2" id="KW-0229">DNA integration</keyword>
<dbReference type="GO" id="GO:0006310">
    <property type="term" value="P:DNA recombination"/>
    <property type="evidence" value="ECO:0007669"/>
    <property type="project" value="UniProtKB-KW"/>
</dbReference>
<dbReference type="RefSeq" id="WP_049857982.1">
    <property type="nucleotide sequence ID" value="NZ_JNGI01000163.1"/>
</dbReference>